<feature type="transmembrane region" description="Helical" evidence="8">
    <location>
        <begin position="58"/>
        <end position="78"/>
    </location>
</feature>
<dbReference type="PANTHER" id="PTHR30561:SF1">
    <property type="entry name" value="MULTIDRUG TRANSPORTER EMRE"/>
    <property type="match status" value="1"/>
</dbReference>
<dbReference type="InterPro" id="IPR000390">
    <property type="entry name" value="Small_drug/metabolite_transptr"/>
</dbReference>
<evidence type="ECO:0000256" key="3">
    <source>
        <dbReference type="ARBA" id="ARBA00022475"/>
    </source>
</evidence>
<dbReference type="EMBL" id="RHHQ01000015">
    <property type="protein sequence ID" value="RNB85029.1"/>
    <property type="molecule type" value="Genomic_DNA"/>
</dbReference>
<keyword evidence="2" id="KW-0813">Transport</keyword>
<feature type="transmembrane region" description="Helical" evidence="8">
    <location>
        <begin position="26"/>
        <end position="46"/>
    </location>
</feature>
<dbReference type="PANTHER" id="PTHR30561">
    <property type="entry name" value="SMR FAMILY PROTON-DEPENDENT DRUG EFFLUX TRANSPORTER SUGE"/>
    <property type="match status" value="1"/>
</dbReference>
<dbReference type="SUPFAM" id="SSF103481">
    <property type="entry name" value="Multidrug resistance efflux transporter EmrE"/>
    <property type="match status" value="1"/>
</dbReference>
<dbReference type="OrthoDB" id="21828at2"/>
<evidence type="ECO:0000256" key="1">
    <source>
        <dbReference type="ARBA" id="ARBA00004651"/>
    </source>
</evidence>
<sequence>MNYLFLLLAILTEIVATTSLKLSDGFTRLVPSIVVVIGYAVSFYLLSLALRGLPLGTAYAIWSGLGTALTVVVGIILWQESISPLRIIGILTIIAGVVLLKLADSPATQTMSQ</sequence>
<dbReference type="GO" id="GO:0022857">
    <property type="term" value="F:transmembrane transporter activity"/>
    <property type="evidence" value="ECO:0007669"/>
    <property type="project" value="InterPro"/>
</dbReference>
<evidence type="ECO:0000313" key="10">
    <source>
        <dbReference type="Proteomes" id="UP000271031"/>
    </source>
</evidence>
<dbReference type="FunFam" id="1.10.3730.20:FF:000001">
    <property type="entry name" value="Quaternary ammonium compound resistance transporter SugE"/>
    <property type="match status" value="1"/>
</dbReference>
<dbReference type="RefSeq" id="WP_122919514.1">
    <property type="nucleotide sequence ID" value="NZ_RHHQ01000015.1"/>
</dbReference>
<dbReference type="Pfam" id="PF00893">
    <property type="entry name" value="Multi_Drug_Res"/>
    <property type="match status" value="1"/>
</dbReference>
<keyword evidence="5 8" id="KW-1133">Transmembrane helix</keyword>
<dbReference type="Gene3D" id="1.10.3730.20">
    <property type="match status" value="1"/>
</dbReference>
<dbReference type="AlphaFoldDB" id="A0A3M8DBN1"/>
<accession>A0A3M8DBN1</accession>
<protein>
    <submittedName>
        <fullName evidence="9">QacE family quaternary ammonium compound efflux SMR transporter</fullName>
    </submittedName>
</protein>
<dbReference type="GO" id="GO:0005886">
    <property type="term" value="C:plasma membrane"/>
    <property type="evidence" value="ECO:0007669"/>
    <property type="project" value="UniProtKB-SubCell"/>
</dbReference>
<keyword evidence="3" id="KW-1003">Cell membrane</keyword>
<reference evidence="9 10" key="1">
    <citation type="submission" date="2018-10" db="EMBL/GenBank/DDBJ databases">
        <title>Phylogenomics of Brevibacillus.</title>
        <authorList>
            <person name="Dunlap C."/>
        </authorList>
    </citation>
    <scope>NUCLEOTIDE SEQUENCE [LARGE SCALE GENOMIC DNA]</scope>
    <source>
        <strain evidence="9 10">JCM 15716</strain>
    </source>
</reference>
<evidence type="ECO:0000256" key="4">
    <source>
        <dbReference type="ARBA" id="ARBA00022692"/>
    </source>
</evidence>
<comment type="similarity">
    <text evidence="7">Belongs to the drug/metabolite transporter (DMT) superfamily. Small multidrug resistance (SMR) (TC 2.A.7.1) family.</text>
</comment>
<gene>
    <name evidence="9" type="ORF">EDM56_19130</name>
</gene>
<feature type="transmembrane region" description="Helical" evidence="8">
    <location>
        <begin position="84"/>
        <end position="103"/>
    </location>
</feature>
<keyword evidence="6 8" id="KW-0472">Membrane</keyword>
<evidence type="ECO:0000256" key="7">
    <source>
        <dbReference type="RuleBase" id="RU003942"/>
    </source>
</evidence>
<dbReference type="Proteomes" id="UP000271031">
    <property type="component" value="Unassembled WGS sequence"/>
</dbReference>
<evidence type="ECO:0000256" key="8">
    <source>
        <dbReference type="SAM" id="Phobius"/>
    </source>
</evidence>
<proteinExistence type="inferred from homology"/>
<evidence type="ECO:0000313" key="9">
    <source>
        <dbReference type="EMBL" id="RNB85029.1"/>
    </source>
</evidence>
<organism evidence="9 10">
    <name type="scientific">Brevibacillus fluminis</name>
    <dbReference type="NCBI Taxonomy" id="511487"/>
    <lineage>
        <taxon>Bacteria</taxon>
        <taxon>Bacillati</taxon>
        <taxon>Bacillota</taxon>
        <taxon>Bacilli</taxon>
        <taxon>Bacillales</taxon>
        <taxon>Paenibacillaceae</taxon>
        <taxon>Brevibacillus</taxon>
    </lineage>
</organism>
<dbReference type="InterPro" id="IPR037185">
    <property type="entry name" value="EmrE-like"/>
</dbReference>
<evidence type="ECO:0000256" key="5">
    <source>
        <dbReference type="ARBA" id="ARBA00022989"/>
    </source>
</evidence>
<dbReference type="InterPro" id="IPR045324">
    <property type="entry name" value="Small_multidrug_res"/>
</dbReference>
<evidence type="ECO:0000256" key="2">
    <source>
        <dbReference type="ARBA" id="ARBA00022448"/>
    </source>
</evidence>
<name>A0A3M8DBN1_9BACL</name>
<comment type="caution">
    <text evidence="9">The sequence shown here is derived from an EMBL/GenBank/DDBJ whole genome shotgun (WGS) entry which is preliminary data.</text>
</comment>
<keyword evidence="10" id="KW-1185">Reference proteome</keyword>
<comment type="subcellular location">
    <subcellularLocation>
        <location evidence="1 7">Cell membrane</location>
        <topology evidence="1 7">Multi-pass membrane protein</topology>
    </subcellularLocation>
</comment>
<evidence type="ECO:0000256" key="6">
    <source>
        <dbReference type="ARBA" id="ARBA00023136"/>
    </source>
</evidence>
<keyword evidence="4 7" id="KW-0812">Transmembrane</keyword>